<evidence type="ECO:0000313" key="9">
    <source>
        <dbReference type="EMBL" id="CAB4783726.1"/>
    </source>
</evidence>
<dbReference type="InterPro" id="IPR000515">
    <property type="entry name" value="MetI-like"/>
</dbReference>
<name>A0A6J6WJJ5_9ZZZZ</name>
<evidence type="ECO:0000256" key="3">
    <source>
        <dbReference type="ARBA" id="ARBA00022475"/>
    </source>
</evidence>
<keyword evidence="5 7" id="KW-1133">Transmembrane helix</keyword>
<evidence type="ECO:0000256" key="6">
    <source>
        <dbReference type="ARBA" id="ARBA00023136"/>
    </source>
</evidence>
<feature type="transmembrane region" description="Helical" evidence="7">
    <location>
        <begin position="173"/>
        <end position="191"/>
    </location>
</feature>
<evidence type="ECO:0000256" key="1">
    <source>
        <dbReference type="ARBA" id="ARBA00004651"/>
    </source>
</evidence>
<feature type="domain" description="ABC transmembrane type-1" evidence="8">
    <location>
        <begin position="78"/>
        <end position="290"/>
    </location>
</feature>
<comment type="subcellular location">
    <subcellularLocation>
        <location evidence="1">Cell membrane</location>
        <topology evidence="1">Multi-pass membrane protein</topology>
    </subcellularLocation>
</comment>
<dbReference type="EMBL" id="CAFAAG010000002">
    <property type="protein sequence ID" value="CAB4783726.1"/>
    <property type="molecule type" value="Genomic_DNA"/>
</dbReference>
<evidence type="ECO:0000256" key="2">
    <source>
        <dbReference type="ARBA" id="ARBA00022448"/>
    </source>
</evidence>
<dbReference type="SUPFAM" id="SSF161098">
    <property type="entry name" value="MetI-like"/>
    <property type="match status" value="1"/>
</dbReference>
<dbReference type="CDD" id="cd06261">
    <property type="entry name" value="TM_PBP2"/>
    <property type="match status" value="1"/>
</dbReference>
<feature type="transmembrane region" description="Helical" evidence="7">
    <location>
        <begin position="82"/>
        <end position="103"/>
    </location>
</feature>
<keyword evidence="3" id="KW-1003">Cell membrane</keyword>
<feature type="transmembrane region" description="Helical" evidence="7">
    <location>
        <begin position="269"/>
        <end position="294"/>
    </location>
</feature>
<feature type="transmembrane region" description="Helical" evidence="7">
    <location>
        <begin position="20"/>
        <end position="41"/>
    </location>
</feature>
<dbReference type="PROSITE" id="PS50928">
    <property type="entry name" value="ABC_TM1"/>
    <property type="match status" value="1"/>
</dbReference>
<accession>A0A6J6WJJ5</accession>
<dbReference type="AlphaFoldDB" id="A0A6J6WJJ5"/>
<proteinExistence type="predicted"/>
<dbReference type="GO" id="GO:0005886">
    <property type="term" value="C:plasma membrane"/>
    <property type="evidence" value="ECO:0007669"/>
    <property type="project" value="UniProtKB-SubCell"/>
</dbReference>
<dbReference type="PANTHER" id="PTHR43005">
    <property type="entry name" value="BLR7065 PROTEIN"/>
    <property type="match status" value="1"/>
</dbReference>
<evidence type="ECO:0000259" key="8">
    <source>
        <dbReference type="PROSITE" id="PS50928"/>
    </source>
</evidence>
<dbReference type="GO" id="GO:0055085">
    <property type="term" value="P:transmembrane transport"/>
    <property type="evidence" value="ECO:0007669"/>
    <property type="project" value="InterPro"/>
</dbReference>
<evidence type="ECO:0000256" key="4">
    <source>
        <dbReference type="ARBA" id="ARBA00022692"/>
    </source>
</evidence>
<sequence length="302" mass="33397">MTKVSSSIDSGKNRRRDFTVPVLLGPCVIYLAIFAIFPLVYSLRLSLTDLTADAGSGQWVGLRNYKNLVTDPDFWNAAKNSVVVVVSSVTCQLVLGTALAMFFNMRLKGSWIVRGILVLPMLINPTVVGVMWRALLNPDWGIVNYALQRIGISPVGWLGTIEMAMKTMILVDIWQWTPFVFIIVYARLQALPQDVFESVKVDGAGTWRTFRSVTLPLLAPALVFAGVFRAVDAFRSFDLVYGLTYGGPARTTTTLSFFAFQNGFQFQNYGYAAAVAYLMLIALVIGTSALLRVINLRANEAR</sequence>
<feature type="transmembrane region" description="Helical" evidence="7">
    <location>
        <begin position="115"/>
        <end position="135"/>
    </location>
</feature>
<organism evidence="9">
    <name type="scientific">freshwater metagenome</name>
    <dbReference type="NCBI Taxonomy" id="449393"/>
    <lineage>
        <taxon>unclassified sequences</taxon>
        <taxon>metagenomes</taxon>
        <taxon>ecological metagenomes</taxon>
    </lineage>
</organism>
<dbReference type="PANTHER" id="PTHR43005:SF1">
    <property type="entry name" value="SPERMIDINE_PUTRESCINE TRANSPORT SYSTEM PERMEASE PROTEIN"/>
    <property type="match status" value="1"/>
</dbReference>
<feature type="transmembrane region" description="Helical" evidence="7">
    <location>
        <begin position="212"/>
        <end position="231"/>
    </location>
</feature>
<dbReference type="Pfam" id="PF00528">
    <property type="entry name" value="BPD_transp_1"/>
    <property type="match status" value="1"/>
</dbReference>
<reference evidence="9" key="1">
    <citation type="submission" date="2020-05" db="EMBL/GenBank/DDBJ databases">
        <authorList>
            <person name="Chiriac C."/>
            <person name="Salcher M."/>
            <person name="Ghai R."/>
            <person name="Kavagutti S V."/>
        </authorList>
    </citation>
    <scope>NUCLEOTIDE SEQUENCE</scope>
</reference>
<protein>
    <submittedName>
        <fullName evidence="9">Unannotated protein</fullName>
    </submittedName>
</protein>
<gene>
    <name evidence="9" type="ORF">UFOPK2975_00073</name>
</gene>
<keyword evidence="4 7" id="KW-0812">Transmembrane</keyword>
<evidence type="ECO:0000256" key="5">
    <source>
        <dbReference type="ARBA" id="ARBA00022989"/>
    </source>
</evidence>
<dbReference type="InterPro" id="IPR035906">
    <property type="entry name" value="MetI-like_sf"/>
</dbReference>
<keyword evidence="2" id="KW-0813">Transport</keyword>
<evidence type="ECO:0000256" key="7">
    <source>
        <dbReference type="SAM" id="Phobius"/>
    </source>
</evidence>
<dbReference type="Gene3D" id="1.10.3720.10">
    <property type="entry name" value="MetI-like"/>
    <property type="match status" value="1"/>
</dbReference>
<keyword evidence="6 7" id="KW-0472">Membrane</keyword>